<dbReference type="Proteomes" id="UP000198287">
    <property type="component" value="Unassembled WGS sequence"/>
</dbReference>
<feature type="transmembrane region" description="Helical" evidence="1">
    <location>
        <begin position="81"/>
        <end position="103"/>
    </location>
</feature>
<evidence type="ECO:0000256" key="1">
    <source>
        <dbReference type="SAM" id="Phobius"/>
    </source>
</evidence>
<proteinExistence type="predicted"/>
<feature type="transmembrane region" description="Helical" evidence="1">
    <location>
        <begin position="253"/>
        <end position="275"/>
    </location>
</feature>
<keyword evidence="1" id="KW-0812">Transmembrane</keyword>
<name>A0A226DJM5_FOLCA</name>
<feature type="transmembrane region" description="Helical" evidence="1">
    <location>
        <begin position="185"/>
        <end position="211"/>
    </location>
</feature>
<keyword evidence="1" id="KW-1133">Transmembrane helix</keyword>
<reference evidence="2 3" key="1">
    <citation type="submission" date="2015-12" db="EMBL/GenBank/DDBJ databases">
        <title>The genome of Folsomia candida.</title>
        <authorList>
            <person name="Faddeeva A."/>
            <person name="Derks M.F."/>
            <person name="Anvar Y."/>
            <person name="Smit S."/>
            <person name="Van Straalen N."/>
            <person name="Roelofs D."/>
        </authorList>
    </citation>
    <scope>NUCLEOTIDE SEQUENCE [LARGE SCALE GENOMIC DNA]</scope>
    <source>
        <strain evidence="2 3">VU population</strain>
        <tissue evidence="2">Whole body</tissue>
    </source>
</reference>
<accession>A0A226DJM5</accession>
<keyword evidence="3" id="KW-1185">Reference proteome</keyword>
<keyword evidence="1" id="KW-0472">Membrane</keyword>
<protein>
    <submittedName>
        <fullName evidence="2">Uncharacterized protein</fullName>
    </submittedName>
</protein>
<dbReference type="AlphaFoldDB" id="A0A226DJM5"/>
<dbReference type="EMBL" id="LNIX01000019">
    <property type="protein sequence ID" value="OXA44386.1"/>
    <property type="molecule type" value="Genomic_DNA"/>
</dbReference>
<sequence>MVVTSLMWKSLDRFSRYFGIFWKNPVEWDIKTQTLVFTPISRKLIPWMVSVYGFLTVLNGSLLLILISQLYGFAHLKLTKVVILLCWSGHAVFGLVLEILVAFTGKNASYAFNCLSALAKKIGGRTSRQKSTMLLDLKGIMLNLIVIFLYLETFNIYLFAIISSNLDPYSQLYPLFVSKGWSFQLLANFGELLLTLLRFICLPVMASYLALECISTLGKMGVYYMSSRNKVTVDKYLRGYAGLQVIFKIADEYLAPSTAVSMFIPMWVSVLLNFISLNLYGIIPPSIFPYFPVAALFVGGCIRLLLPLLVDLYEECLVLQARWRYLLSGSDDKKYLKRKLRSLRSVAVYGGILGYNLYKCKRSTKMAMAGMFRLEGYSLPGETCSLKSLIPN</sequence>
<feature type="transmembrane region" description="Helical" evidence="1">
    <location>
        <begin position="140"/>
        <end position="164"/>
    </location>
</feature>
<feature type="transmembrane region" description="Helical" evidence="1">
    <location>
        <begin position="287"/>
        <end position="310"/>
    </location>
</feature>
<feature type="transmembrane region" description="Helical" evidence="1">
    <location>
        <begin position="51"/>
        <end position="74"/>
    </location>
</feature>
<gene>
    <name evidence="2" type="ORF">Fcan01_20859</name>
</gene>
<evidence type="ECO:0000313" key="2">
    <source>
        <dbReference type="EMBL" id="OXA44386.1"/>
    </source>
</evidence>
<comment type="caution">
    <text evidence="2">The sequence shown here is derived from an EMBL/GenBank/DDBJ whole genome shotgun (WGS) entry which is preliminary data.</text>
</comment>
<evidence type="ECO:0000313" key="3">
    <source>
        <dbReference type="Proteomes" id="UP000198287"/>
    </source>
</evidence>
<organism evidence="2 3">
    <name type="scientific">Folsomia candida</name>
    <name type="common">Springtail</name>
    <dbReference type="NCBI Taxonomy" id="158441"/>
    <lineage>
        <taxon>Eukaryota</taxon>
        <taxon>Metazoa</taxon>
        <taxon>Ecdysozoa</taxon>
        <taxon>Arthropoda</taxon>
        <taxon>Hexapoda</taxon>
        <taxon>Collembola</taxon>
        <taxon>Entomobryomorpha</taxon>
        <taxon>Isotomoidea</taxon>
        <taxon>Isotomidae</taxon>
        <taxon>Proisotominae</taxon>
        <taxon>Folsomia</taxon>
    </lineage>
</organism>